<protein>
    <submittedName>
        <fullName evidence="7">Na/Pi symporter</fullName>
    </submittedName>
</protein>
<organism evidence="7 8">
    <name type="scientific">Denitratimonas tolerans</name>
    <dbReference type="NCBI Taxonomy" id="1338420"/>
    <lineage>
        <taxon>Bacteria</taxon>
        <taxon>Pseudomonadati</taxon>
        <taxon>Pseudomonadota</taxon>
        <taxon>Gammaproteobacteria</taxon>
        <taxon>Lysobacterales</taxon>
        <taxon>Lysobacteraceae</taxon>
        <taxon>Denitratimonas</taxon>
    </lineage>
</organism>
<dbReference type="GO" id="GO:0044341">
    <property type="term" value="P:sodium-dependent phosphate transport"/>
    <property type="evidence" value="ECO:0007669"/>
    <property type="project" value="InterPro"/>
</dbReference>
<accession>A0AAW9RB79</accession>
<gene>
    <name evidence="7" type="ORF">WB794_12235</name>
</gene>
<dbReference type="PANTHER" id="PTHR10010:SF46">
    <property type="entry name" value="SODIUM-DEPENDENT PHOSPHATE TRANSPORT PROTEIN 2B"/>
    <property type="match status" value="1"/>
</dbReference>
<evidence type="ECO:0000256" key="1">
    <source>
        <dbReference type="ARBA" id="ARBA00004651"/>
    </source>
</evidence>
<feature type="transmembrane region" description="Helical" evidence="6">
    <location>
        <begin position="100"/>
        <end position="122"/>
    </location>
</feature>
<keyword evidence="8" id="KW-1185">Reference proteome</keyword>
<keyword evidence="4 6" id="KW-1133">Transmembrane helix</keyword>
<dbReference type="NCBIfam" id="NF037997">
    <property type="entry name" value="Na_Pi_symport"/>
    <property type="match status" value="1"/>
</dbReference>
<feature type="transmembrane region" description="Helical" evidence="6">
    <location>
        <begin position="128"/>
        <end position="149"/>
    </location>
</feature>
<keyword evidence="5 6" id="KW-0472">Membrane</keyword>
<dbReference type="AlphaFoldDB" id="A0AAW9RB79"/>
<evidence type="ECO:0000256" key="6">
    <source>
        <dbReference type="SAM" id="Phobius"/>
    </source>
</evidence>
<evidence type="ECO:0000313" key="8">
    <source>
        <dbReference type="Proteomes" id="UP001364472"/>
    </source>
</evidence>
<sequence>MKGRGLVVVVLAALLAWSFWRSAGWLQLCAGLAMFLLGMQLLEEGLRQLAGGRLEQWLARSTATPRKGLLFGIGGTMLLQSSTLVSLLTIAFVSSGLIHLAAGIAVVFGANLGATSGIWLLALAGHGFSLSPLALPLLVFGVLGSFLGARGRAAGRVVLGVALIFLGIDGLQQGFGALGGNLDLNGVRATGLVGTLLFVGAGLAATVVLQSSHATLILTLTALSNGYLSLGQALAIAIGANVGSSVSTAVVGMLGGNRSGQRLALAHVAFNVTTATLALVLLVPLAWAVGWISRALGFGDNPLLQLALFHTLFNAGGVLVFWPWQASLARALERWLPDPPPAHAMEPQTPERIRAHYLSPQALESPDAAAAAVTRELQHLGQLCMEVICRTLLLPPERLTWPQPEAATLELDPQTPDENADALYQHYVKGVYADLLSFMGRLDVALDEPHQHYWSQCQLRALGFVNAVKDAKHLQKNMTARLREPPSAMRDSYLSLWRYLLEQLHALYALSQHPAQATPERLAALASEVDQFQTGFRQRLFLMARRDELDGLRMGSLMNDLGYVVHILGALRAALAPGDVPGALRSLHPVVPVPDAPAPS</sequence>
<dbReference type="Pfam" id="PF02690">
    <property type="entry name" value="Na_Pi_cotrans"/>
    <property type="match status" value="2"/>
</dbReference>
<comment type="caution">
    <text evidence="7">The sequence shown here is derived from an EMBL/GenBank/DDBJ whole genome shotgun (WGS) entry which is preliminary data.</text>
</comment>
<feature type="transmembrane region" description="Helical" evidence="6">
    <location>
        <begin position="156"/>
        <end position="175"/>
    </location>
</feature>
<dbReference type="GO" id="GO:0005436">
    <property type="term" value="F:sodium:phosphate symporter activity"/>
    <property type="evidence" value="ECO:0007669"/>
    <property type="project" value="InterPro"/>
</dbReference>
<dbReference type="RefSeq" id="WP_337336144.1">
    <property type="nucleotide sequence ID" value="NZ_JBBDHC010000020.1"/>
</dbReference>
<evidence type="ECO:0000256" key="2">
    <source>
        <dbReference type="ARBA" id="ARBA00022475"/>
    </source>
</evidence>
<keyword evidence="2" id="KW-1003">Cell membrane</keyword>
<feature type="transmembrane region" description="Helical" evidence="6">
    <location>
        <begin position="303"/>
        <end position="324"/>
    </location>
</feature>
<dbReference type="GO" id="GO:0005886">
    <property type="term" value="C:plasma membrane"/>
    <property type="evidence" value="ECO:0007669"/>
    <property type="project" value="UniProtKB-SubCell"/>
</dbReference>
<dbReference type="InterPro" id="IPR003841">
    <property type="entry name" value="Na/Pi_transpt"/>
</dbReference>
<dbReference type="EMBL" id="JBBDHC010000020">
    <property type="protein sequence ID" value="MEJ1250441.1"/>
    <property type="molecule type" value="Genomic_DNA"/>
</dbReference>
<evidence type="ECO:0000256" key="3">
    <source>
        <dbReference type="ARBA" id="ARBA00022692"/>
    </source>
</evidence>
<feature type="transmembrane region" description="Helical" evidence="6">
    <location>
        <begin position="268"/>
        <end position="291"/>
    </location>
</feature>
<feature type="transmembrane region" description="Helical" evidence="6">
    <location>
        <begin position="69"/>
        <end position="93"/>
    </location>
</feature>
<dbReference type="Proteomes" id="UP001364472">
    <property type="component" value="Unassembled WGS sequence"/>
</dbReference>
<evidence type="ECO:0000256" key="4">
    <source>
        <dbReference type="ARBA" id="ARBA00022989"/>
    </source>
</evidence>
<name>A0AAW9RB79_9GAMM</name>
<dbReference type="PANTHER" id="PTHR10010">
    <property type="entry name" value="SOLUTE CARRIER FAMILY 34 SODIUM PHOSPHATE , MEMBER 2-RELATED"/>
    <property type="match status" value="1"/>
</dbReference>
<feature type="transmembrane region" description="Helical" evidence="6">
    <location>
        <begin position="195"/>
        <end position="221"/>
    </location>
</feature>
<reference evidence="7 8" key="1">
    <citation type="journal article" date="2016" name="Antonie Van Leeuwenhoek">
        <title>Denitratimonas tolerans gen. nov., sp. nov., a denitrifying bacterium isolated from a bioreactor for tannery wastewater treatment.</title>
        <authorList>
            <person name="Han S.I."/>
            <person name="Kim J.O."/>
            <person name="Lee Y.R."/>
            <person name="Ekpeghere K.I."/>
            <person name="Koh S.C."/>
            <person name="Whang K.S."/>
        </authorList>
    </citation>
    <scope>NUCLEOTIDE SEQUENCE [LARGE SCALE GENOMIC DNA]</scope>
    <source>
        <strain evidence="7 8">KACC 17565</strain>
    </source>
</reference>
<evidence type="ECO:0000313" key="7">
    <source>
        <dbReference type="EMBL" id="MEJ1250441.1"/>
    </source>
</evidence>
<comment type="subcellular location">
    <subcellularLocation>
        <location evidence="1">Cell membrane</location>
        <topology evidence="1">Multi-pass membrane protein</topology>
    </subcellularLocation>
</comment>
<evidence type="ECO:0000256" key="5">
    <source>
        <dbReference type="ARBA" id="ARBA00023136"/>
    </source>
</evidence>
<keyword evidence="3 6" id="KW-0812">Transmembrane</keyword>
<proteinExistence type="predicted"/>